<dbReference type="Pfam" id="PF03540">
    <property type="entry name" value="TAF10"/>
    <property type="match status" value="1"/>
</dbReference>
<keyword evidence="3" id="KW-0804">Transcription</keyword>
<organism evidence="6 7">
    <name type="scientific">Vittaforma corneae (strain ATCC 50505)</name>
    <name type="common">Microsporidian parasite</name>
    <name type="synonym">Nosema corneum</name>
    <dbReference type="NCBI Taxonomy" id="993615"/>
    <lineage>
        <taxon>Eukaryota</taxon>
        <taxon>Fungi</taxon>
        <taxon>Fungi incertae sedis</taxon>
        <taxon>Microsporidia</taxon>
        <taxon>Nosematidae</taxon>
        <taxon>Vittaforma</taxon>
    </lineage>
</organism>
<evidence type="ECO:0000256" key="4">
    <source>
        <dbReference type="ARBA" id="ARBA00023242"/>
    </source>
</evidence>
<dbReference type="GO" id="GO:0016251">
    <property type="term" value="F:RNA polymerase II general transcription initiation factor activity"/>
    <property type="evidence" value="ECO:0007669"/>
    <property type="project" value="TreeGrafter"/>
</dbReference>
<dbReference type="HOGENOM" id="CLU_064104_4_2_1"/>
<gene>
    <name evidence="6" type="ORF">VICG_00243</name>
</gene>
<dbReference type="OrthoDB" id="154356at2759"/>
<dbReference type="PANTHER" id="PTHR21242">
    <property type="entry name" value="TRANSCRIPTION INITIATION FACTOR TFIID SUBUNIT 10"/>
    <property type="match status" value="1"/>
</dbReference>
<reference evidence="7" key="1">
    <citation type="submission" date="2011-05" db="EMBL/GenBank/DDBJ databases">
        <title>The genome sequence of Vittaforma corneae strain ATCC 50505.</title>
        <authorList>
            <consortium name="The Broad Institute Genome Sequencing Platform"/>
            <person name="Cuomo C."/>
            <person name="Didier E."/>
            <person name="Bowers L."/>
            <person name="Young S.K."/>
            <person name="Zeng Q."/>
            <person name="Gargeya S."/>
            <person name="Fitzgerald M."/>
            <person name="Haas B."/>
            <person name="Abouelleil A."/>
            <person name="Alvarado L."/>
            <person name="Arachchi H.M."/>
            <person name="Berlin A."/>
            <person name="Chapman S.B."/>
            <person name="Gearin G."/>
            <person name="Goldberg J."/>
            <person name="Griggs A."/>
            <person name="Gujja S."/>
            <person name="Hansen M."/>
            <person name="Heiman D."/>
            <person name="Howarth C."/>
            <person name="Larimer J."/>
            <person name="Lui A."/>
            <person name="MacDonald P.J.P."/>
            <person name="McCowen C."/>
            <person name="Montmayeur A."/>
            <person name="Murphy C."/>
            <person name="Neiman D."/>
            <person name="Pearson M."/>
            <person name="Priest M."/>
            <person name="Roberts A."/>
            <person name="Saif S."/>
            <person name="Shea T."/>
            <person name="Sisk P."/>
            <person name="Stolte C."/>
            <person name="Sykes S."/>
            <person name="Wortman J."/>
            <person name="Nusbaum C."/>
            <person name="Birren B."/>
        </authorList>
    </citation>
    <scope>NUCLEOTIDE SEQUENCE [LARGE SCALE GENOMIC DNA]</scope>
    <source>
        <strain evidence="7">ATCC 50505</strain>
    </source>
</reference>
<keyword evidence="2" id="KW-0805">Transcription regulation</keyword>
<dbReference type="RefSeq" id="XP_007603696.1">
    <property type="nucleotide sequence ID" value="XM_007603634.1"/>
</dbReference>
<dbReference type="FunCoup" id="L2GPV3">
    <property type="interactions" value="91"/>
</dbReference>
<dbReference type="GO" id="GO:1990841">
    <property type="term" value="F:promoter-specific chromatin binding"/>
    <property type="evidence" value="ECO:0007669"/>
    <property type="project" value="TreeGrafter"/>
</dbReference>
<protein>
    <recommendedName>
        <fullName evidence="8">Transcription initiation factor TFIID subunit 10</fullName>
    </recommendedName>
</protein>
<comment type="similarity">
    <text evidence="5">Belongs to the TAF10 family.</text>
</comment>
<evidence type="ECO:0008006" key="8">
    <source>
        <dbReference type="Google" id="ProtNLM"/>
    </source>
</evidence>
<dbReference type="PRINTS" id="PR01443">
    <property type="entry name" value="TFIID30KDSUB"/>
</dbReference>
<evidence type="ECO:0000256" key="1">
    <source>
        <dbReference type="ARBA" id="ARBA00004123"/>
    </source>
</evidence>
<dbReference type="GO" id="GO:0000124">
    <property type="term" value="C:SAGA complex"/>
    <property type="evidence" value="ECO:0007669"/>
    <property type="project" value="TreeGrafter"/>
</dbReference>
<proteinExistence type="inferred from homology"/>
<sequence>MEDSEFNEFKKQLSSYTPMIPDSIIESYCEKCGVETLDADVKKTVALMSHKFLTDVSVAAFQYHKMFSKAAQKDKRFGREKKITLQVQDLERALKDMGIDISRPSYFL</sequence>
<dbReference type="Proteomes" id="UP000011082">
    <property type="component" value="Unassembled WGS sequence"/>
</dbReference>
<name>L2GPV3_VITCO</name>
<accession>L2GPV3</accession>
<dbReference type="InParanoid" id="L2GPV3"/>
<dbReference type="GeneID" id="19880961"/>
<keyword evidence="7" id="KW-1185">Reference proteome</keyword>
<keyword evidence="4" id="KW-0539">Nucleus</keyword>
<evidence type="ECO:0000313" key="6">
    <source>
        <dbReference type="EMBL" id="ELA42928.1"/>
    </source>
</evidence>
<dbReference type="AlphaFoldDB" id="L2GPV3"/>
<evidence type="ECO:0000313" key="7">
    <source>
        <dbReference type="Proteomes" id="UP000011082"/>
    </source>
</evidence>
<evidence type="ECO:0000256" key="2">
    <source>
        <dbReference type="ARBA" id="ARBA00023015"/>
    </source>
</evidence>
<dbReference type="OMA" id="GFECDDV"/>
<dbReference type="CDD" id="cd07982">
    <property type="entry name" value="HFD_TAF10"/>
    <property type="match status" value="1"/>
</dbReference>
<evidence type="ECO:0000256" key="5">
    <source>
        <dbReference type="ARBA" id="ARBA00025730"/>
    </source>
</evidence>
<evidence type="ECO:0000256" key="3">
    <source>
        <dbReference type="ARBA" id="ARBA00023163"/>
    </source>
</evidence>
<dbReference type="EMBL" id="JH370130">
    <property type="protein sequence ID" value="ELA42928.1"/>
    <property type="molecule type" value="Genomic_DNA"/>
</dbReference>
<dbReference type="GO" id="GO:0006367">
    <property type="term" value="P:transcription initiation at RNA polymerase II promoter"/>
    <property type="evidence" value="ECO:0007669"/>
    <property type="project" value="TreeGrafter"/>
</dbReference>
<dbReference type="STRING" id="993615.L2GPV3"/>
<dbReference type="VEuPathDB" id="MicrosporidiaDB:VICG_00243"/>
<dbReference type="InterPro" id="IPR003923">
    <property type="entry name" value="TAF10"/>
</dbReference>
<dbReference type="GO" id="GO:0005669">
    <property type="term" value="C:transcription factor TFIID complex"/>
    <property type="evidence" value="ECO:0007669"/>
    <property type="project" value="TreeGrafter"/>
</dbReference>
<comment type="subcellular location">
    <subcellularLocation>
        <location evidence="1">Nucleus</location>
    </subcellularLocation>
</comment>
<dbReference type="PANTHER" id="PTHR21242:SF0">
    <property type="entry name" value="TRANSCRIPTION INITIATION FACTOR TFIID SUBUNIT 10"/>
    <property type="match status" value="1"/>
</dbReference>